<keyword evidence="2" id="KW-1185">Reference proteome</keyword>
<organism evidence="1 2">
    <name type="scientific">Amycolatopsis deserti</name>
    <dbReference type="NCBI Taxonomy" id="185696"/>
    <lineage>
        <taxon>Bacteria</taxon>
        <taxon>Bacillati</taxon>
        <taxon>Actinomycetota</taxon>
        <taxon>Actinomycetes</taxon>
        <taxon>Pseudonocardiales</taxon>
        <taxon>Pseudonocardiaceae</taxon>
        <taxon>Amycolatopsis</taxon>
    </lineage>
</organism>
<dbReference type="EMBL" id="BNAU01000007">
    <property type="protein sequence ID" value="GHF14858.1"/>
    <property type="molecule type" value="Genomic_DNA"/>
</dbReference>
<evidence type="ECO:0000313" key="1">
    <source>
        <dbReference type="EMBL" id="GHF14858.1"/>
    </source>
</evidence>
<proteinExistence type="predicted"/>
<dbReference type="RefSeq" id="WP_191247924.1">
    <property type="nucleotide sequence ID" value="NZ_BNAU01000007.1"/>
</dbReference>
<comment type="caution">
    <text evidence="1">The sequence shown here is derived from an EMBL/GenBank/DDBJ whole genome shotgun (WGS) entry which is preliminary data.</text>
</comment>
<dbReference type="Proteomes" id="UP000605897">
    <property type="component" value="Unassembled WGS sequence"/>
</dbReference>
<sequence>MIQTTRHTRTQVTAEPVLFSHPLVEETSRVAGELDVAAARTVLFAAPSAKPARRR</sequence>
<reference evidence="2" key="1">
    <citation type="journal article" date="2019" name="Int. J. Syst. Evol. Microbiol.">
        <title>The Global Catalogue of Microorganisms (GCM) 10K type strain sequencing project: providing services to taxonomists for standard genome sequencing and annotation.</title>
        <authorList>
            <consortium name="The Broad Institute Genomics Platform"/>
            <consortium name="The Broad Institute Genome Sequencing Center for Infectious Disease"/>
            <person name="Wu L."/>
            <person name="Ma J."/>
        </authorList>
    </citation>
    <scope>NUCLEOTIDE SEQUENCE [LARGE SCALE GENOMIC DNA]</scope>
    <source>
        <strain evidence="2">CGMCC 4.7677</strain>
    </source>
</reference>
<accession>A0ABQ3JBN1</accession>
<name>A0ABQ3JBN1_9PSEU</name>
<gene>
    <name evidence="1" type="ORF">GCM10017786_55730</name>
</gene>
<protein>
    <submittedName>
        <fullName evidence="1">Uncharacterized protein</fullName>
    </submittedName>
</protein>
<evidence type="ECO:0000313" key="2">
    <source>
        <dbReference type="Proteomes" id="UP000605897"/>
    </source>
</evidence>